<proteinExistence type="predicted"/>
<name>A0A550BZR6_9AGAR</name>
<gene>
    <name evidence="2" type="ORF">BD626DRAFT_540250</name>
</gene>
<feature type="compositionally biased region" description="Polar residues" evidence="1">
    <location>
        <begin position="188"/>
        <end position="224"/>
    </location>
</feature>
<feature type="compositionally biased region" description="Basic and acidic residues" evidence="1">
    <location>
        <begin position="16"/>
        <end position="29"/>
    </location>
</feature>
<comment type="caution">
    <text evidence="2">The sequence shown here is derived from an EMBL/GenBank/DDBJ whole genome shotgun (WGS) entry which is preliminary data.</text>
</comment>
<reference evidence="2 3" key="1">
    <citation type="journal article" date="2019" name="New Phytol.">
        <title>Comparative genomics reveals unique wood-decay strategies and fruiting body development in the Schizophyllaceae.</title>
        <authorList>
            <person name="Almasi E."/>
            <person name="Sahu N."/>
            <person name="Krizsan K."/>
            <person name="Balint B."/>
            <person name="Kovacs G.M."/>
            <person name="Kiss B."/>
            <person name="Cseklye J."/>
            <person name="Drula E."/>
            <person name="Henrissat B."/>
            <person name="Nagy I."/>
            <person name="Chovatia M."/>
            <person name="Adam C."/>
            <person name="LaButti K."/>
            <person name="Lipzen A."/>
            <person name="Riley R."/>
            <person name="Grigoriev I.V."/>
            <person name="Nagy L.G."/>
        </authorList>
    </citation>
    <scope>NUCLEOTIDE SEQUENCE [LARGE SCALE GENOMIC DNA]</scope>
    <source>
        <strain evidence="2 3">NL-1724</strain>
    </source>
</reference>
<evidence type="ECO:0000313" key="3">
    <source>
        <dbReference type="Proteomes" id="UP000320762"/>
    </source>
</evidence>
<feature type="compositionally biased region" description="Polar residues" evidence="1">
    <location>
        <begin position="56"/>
        <end position="72"/>
    </location>
</feature>
<dbReference type="OrthoDB" id="2316594at2759"/>
<evidence type="ECO:0000256" key="1">
    <source>
        <dbReference type="SAM" id="MobiDB-lite"/>
    </source>
</evidence>
<protein>
    <submittedName>
        <fullName evidence="2">Uncharacterized protein</fullName>
    </submittedName>
</protein>
<sequence length="663" mass="71972">MQRQSTGKRSTGHKSPWKDGRTAAREALARKLSSSKQAPAKIIVQKRRGEGLKTVNDASNAVPTTSSEQVAPSTPAKRRRSAGDIPATVPVTPTKKAKPYAALATAAVDPDSGRKLTNFDLLPDSTKAQISGISTQIPPGTHKLVPISPTKSFSEVPLSQCMLVQSSPPPSMPPTTSPPPASAPAKDQSWTPDQTPNGSASNQTLASGANTSSTLPIDSTSQAADASCHAYEESAPFDPTTGPDWRHSSLIAMAAGSKVGFEKQISIRYTSFGTVEKIISMTGNKAYGHDTQLYMNLTAPSSILVCGNIGNSSDRITSSLLERLLTRHGQRCEKSRLGLILRCGCNDINPRLSAFSNIGESFIYPPTIAVFVEDRFVDGIRERYEKEDLNYMVSVHALIFPASYFDDVTFAYNAFTTAGDGLMRRTKTLARAAINSAVASGRPFEFAAFKREIAKLSKDLPIDETAELQERIRVIESFVARPGAPADGATMFTRELTILDMRDPGICEEIRQALADLVARKFTNVCPEKAGVPLFEDKVLVVEDYDEHVFRTPVLSQTLQRIMREKNHNRTSVIIDATNPTCFTENMVTSCDIMIAHRIFAAAWLNHLFVPLFGHWCPAPLAERYARLLPKEAMVTAAGTLLGKSSHPGVGFLGADLMKVVFS</sequence>
<evidence type="ECO:0000313" key="2">
    <source>
        <dbReference type="EMBL" id="TRM58013.1"/>
    </source>
</evidence>
<dbReference type="Proteomes" id="UP000320762">
    <property type="component" value="Unassembled WGS sequence"/>
</dbReference>
<dbReference type="AlphaFoldDB" id="A0A550BZR6"/>
<dbReference type="EMBL" id="VDMD01000040">
    <property type="protein sequence ID" value="TRM58013.1"/>
    <property type="molecule type" value="Genomic_DNA"/>
</dbReference>
<feature type="compositionally biased region" description="Pro residues" evidence="1">
    <location>
        <begin position="167"/>
        <end position="182"/>
    </location>
</feature>
<feature type="region of interest" description="Disordered" evidence="1">
    <location>
        <begin position="1"/>
        <end position="93"/>
    </location>
</feature>
<organism evidence="2 3">
    <name type="scientific">Schizophyllum amplum</name>
    <dbReference type="NCBI Taxonomy" id="97359"/>
    <lineage>
        <taxon>Eukaryota</taxon>
        <taxon>Fungi</taxon>
        <taxon>Dikarya</taxon>
        <taxon>Basidiomycota</taxon>
        <taxon>Agaricomycotina</taxon>
        <taxon>Agaricomycetes</taxon>
        <taxon>Agaricomycetidae</taxon>
        <taxon>Agaricales</taxon>
        <taxon>Schizophyllaceae</taxon>
        <taxon>Schizophyllum</taxon>
    </lineage>
</organism>
<accession>A0A550BZR6</accession>
<feature type="region of interest" description="Disordered" evidence="1">
    <location>
        <begin position="163"/>
        <end position="227"/>
    </location>
</feature>
<dbReference type="STRING" id="97359.A0A550BZR6"/>
<keyword evidence="3" id="KW-1185">Reference proteome</keyword>